<dbReference type="EMBL" id="FRAQ01000001">
    <property type="protein sequence ID" value="SHK14237.1"/>
    <property type="molecule type" value="Genomic_DNA"/>
</dbReference>
<dbReference type="Proteomes" id="UP000184497">
    <property type="component" value="Unassembled WGS sequence"/>
</dbReference>
<evidence type="ECO:0000256" key="1">
    <source>
        <dbReference type="ARBA" id="ARBA00010333"/>
    </source>
</evidence>
<keyword evidence="3" id="KW-1185">Reference proteome</keyword>
<proteinExistence type="inferred from homology"/>
<dbReference type="Gene3D" id="3.40.190.10">
    <property type="entry name" value="Periplasmic binding protein-like II"/>
    <property type="match status" value="2"/>
</dbReference>
<accession>A0A1M6Q298</accession>
<evidence type="ECO:0000313" key="3">
    <source>
        <dbReference type="Proteomes" id="UP000184497"/>
    </source>
</evidence>
<dbReference type="PANTHER" id="PTHR35936">
    <property type="entry name" value="MEMBRANE-BOUND LYTIC MUREIN TRANSGLYCOSYLASE F"/>
    <property type="match status" value="1"/>
</dbReference>
<organism evidence="2 3">
    <name type="scientific">Marinobacter antarcticus</name>
    <dbReference type="NCBI Taxonomy" id="564117"/>
    <lineage>
        <taxon>Bacteria</taxon>
        <taxon>Pseudomonadati</taxon>
        <taxon>Pseudomonadota</taxon>
        <taxon>Gammaproteobacteria</taxon>
        <taxon>Pseudomonadales</taxon>
        <taxon>Marinobacteraceae</taxon>
        <taxon>Marinobacter</taxon>
    </lineage>
</organism>
<sequence>MFAKKDEEKMRTARWSVLFVGWIGICLYPTIAWAETIRFATIDYCPFTCDPSKEAGKEGFMTDVVREAFEQAGYTLVIDMLPYARAVDSVQTGKYDGIIVVGRDYAPNLVYPDEPTVVQRVAFLVNSGTSWKYTGVESLSGVIVGIVKGFHYVDPDLITYLEKEQRNEDRVHVIHGESTTRRGLLMLQANRVSTFLEGEYSAVYQLDKMGIREAVTIAGFTTEAFEDYTGFSPRNPDAARHAEILSDKITDLKKSGRLDGILRRYGIL</sequence>
<comment type="similarity">
    <text evidence="1">Belongs to the bacterial solute-binding protein 3 family.</text>
</comment>
<gene>
    <name evidence="2" type="ORF">SAMN05216369_0649</name>
</gene>
<dbReference type="OrthoDB" id="245568at2"/>
<name>A0A1M6Q298_9GAMM</name>
<dbReference type="RefSeq" id="WP_072795468.1">
    <property type="nucleotide sequence ID" value="NZ_FRAQ01000001.1"/>
</dbReference>
<dbReference type="SUPFAM" id="SSF53850">
    <property type="entry name" value="Periplasmic binding protein-like II"/>
    <property type="match status" value="1"/>
</dbReference>
<evidence type="ECO:0000313" key="2">
    <source>
        <dbReference type="EMBL" id="SHK14237.1"/>
    </source>
</evidence>
<dbReference type="STRING" id="564117.SAMN05216369_0649"/>
<reference evidence="3" key="1">
    <citation type="submission" date="2016-11" db="EMBL/GenBank/DDBJ databases">
        <authorList>
            <person name="Varghese N."/>
            <person name="Submissions S."/>
        </authorList>
    </citation>
    <scope>NUCLEOTIDE SEQUENCE [LARGE SCALE GENOMIC DNA]</scope>
    <source>
        <strain evidence="3">CGMCC 1.10835</strain>
    </source>
</reference>
<protein>
    <submittedName>
        <fullName evidence="2">Amino acid ABC transporter substrate-binding protein, PAAT family</fullName>
    </submittedName>
</protein>
<dbReference type="PANTHER" id="PTHR35936:SF25">
    <property type="entry name" value="ABC TRANSPORTER SUBSTRATE-BINDING PROTEIN"/>
    <property type="match status" value="1"/>
</dbReference>
<dbReference type="AlphaFoldDB" id="A0A1M6Q298"/>